<proteinExistence type="predicted"/>
<name>A0AAN9QH99_CANGL</name>
<organism evidence="1 2">
    <name type="scientific">Canavalia gladiata</name>
    <name type="common">Sword bean</name>
    <name type="synonym">Dolichos gladiatus</name>
    <dbReference type="NCBI Taxonomy" id="3824"/>
    <lineage>
        <taxon>Eukaryota</taxon>
        <taxon>Viridiplantae</taxon>
        <taxon>Streptophyta</taxon>
        <taxon>Embryophyta</taxon>
        <taxon>Tracheophyta</taxon>
        <taxon>Spermatophyta</taxon>
        <taxon>Magnoliopsida</taxon>
        <taxon>eudicotyledons</taxon>
        <taxon>Gunneridae</taxon>
        <taxon>Pentapetalae</taxon>
        <taxon>rosids</taxon>
        <taxon>fabids</taxon>
        <taxon>Fabales</taxon>
        <taxon>Fabaceae</taxon>
        <taxon>Papilionoideae</taxon>
        <taxon>50 kb inversion clade</taxon>
        <taxon>NPAAA clade</taxon>
        <taxon>indigoferoid/millettioid clade</taxon>
        <taxon>Phaseoleae</taxon>
        <taxon>Canavalia</taxon>
    </lineage>
</organism>
<sequence length="132" mass="15184">MNFYVKSNHILCLLNFTNPMNYETEVLSNCRKLKATLLKRGLGLNGLKVKHNIAHSLIQYVDQVFSYVSLCRQHNNMPSVPCATDTCQLYTPFPHYKETEHPFLCFLTPIIINIAGNGYFETRKHKPSKGCF</sequence>
<protein>
    <submittedName>
        <fullName evidence="1">Uncharacterized protein</fullName>
    </submittedName>
</protein>
<dbReference type="Proteomes" id="UP001367508">
    <property type="component" value="Unassembled WGS sequence"/>
</dbReference>
<evidence type="ECO:0000313" key="2">
    <source>
        <dbReference type="Proteomes" id="UP001367508"/>
    </source>
</evidence>
<accession>A0AAN9QH99</accession>
<dbReference type="AlphaFoldDB" id="A0AAN9QH99"/>
<evidence type="ECO:0000313" key="1">
    <source>
        <dbReference type="EMBL" id="KAK7331413.1"/>
    </source>
</evidence>
<reference evidence="1 2" key="1">
    <citation type="submission" date="2024-01" db="EMBL/GenBank/DDBJ databases">
        <title>The genomes of 5 underutilized Papilionoideae crops provide insights into root nodulation and disease resistanc.</title>
        <authorList>
            <person name="Jiang F."/>
        </authorList>
    </citation>
    <scope>NUCLEOTIDE SEQUENCE [LARGE SCALE GENOMIC DNA]</scope>
    <source>
        <strain evidence="1">LVBAO_FW01</strain>
        <tissue evidence="1">Leaves</tissue>
    </source>
</reference>
<dbReference type="EMBL" id="JAYMYQ010000005">
    <property type="protein sequence ID" value="KAK7331413.1"/>
    <property type="molecule type" value="Genomic_DNA"/>
</dbReference>
<gene>
    <name evidence="1" type="ORF">VNO77_25637</name>
</gene>
<comment type="caution">
    <text evidence="1">The sequence shown here is derived from an EMBL/GenBank/DDBJ whole genome shotgun (WGS) entry which is preliminary data.</text>
</comment>
<keyword evidence="2" id="KW-1185">Reference proteome</keyword>